<evidence type="ECO:0000256" key="3">
    <source>
        <dbReference type="PIRNR" id="PIRNR021362"/>
    </source>
</evidence>
<reference evidence="5" key="1">
    <citation type="journal article" date="2019" name="Int. J. Syst. Evol. Microbiol.">
        <title>The Global Catalogue of Microorganisms (GCM) 10K type strain sequencing project: providing services to taxonomists for standard genome sequencing and annotation.</title>
        <authorList>
            <consortium name="The Broad Institute Genomics Platform"/>
            <consortium name="The Broad Institute Genome Sequencing Center for Infectious Disease"/>
            <person name="Wu L."/>
            <person name="Ma J."/>
        </authorList>
    </citation>
    <scope>NUCLEOTIDE SEQUENCE [LARGE SCALE GENOMIC DNA]</scope>
    <source>
        <strain evidence="5">CGMCC 1.3240</strain>
    </source>
</reference>
<gene>
    <name evidence="4" type="ORF">ACFPYJ_13855</name>
</gene>
<dbReference type="PIRSF" id="PIRSF021362">
    <property type="entry name" value="UCP021362_HAD"/>
    <property type="match status" value="1"/>
</dbReference>
<dbReference type="InterPro" id="IPR010708">
    <property type="entry name" value="5'(3')-deoxyribonucleotidase"/>
</dbReference>
<comment type="caution">
    <text evidence="4">The sequence shown here is derived from an EMBL/GenBank/DDBJ whole genome shotgun (WGS) entry which is preliminary data.</text>
</comment>
<keyword evidence="2 3" id="KW-0378">Hydrolase</keyword>
<name>A0ABW0W1A4_9BACL</name>
<accession>A0ABW0W1A4</accession>
<sequence length="188" mass="22120">MKLGFDVDDTLIDLRQHAFHLYNEKLNKKIGLDVFEALSTMEIHEPFGLSPEEGKAMWSKWRKEIYFTSCPPFPGAVEALQELARQGHEVYYITARPKEHCEQTRQWLHENGFPVQNHHFFCGMSDSEKVHIIRDLGLDYYFDDKPNVLQTLSELPLKIYVKDRSYNKHLDVPRLTSWSELKEIVNQP</sequence>
<dbReference type="InterPro" id="IPR023214">
    <property type="entry name" value="HAD_sf"/>
</dbReference>
<dbReference type="PANTHER" id="PTHR35134:SF2">
    <property type="entry name" value="NUCLEOTIDASE YQFW-RELATED"/>
    <property type="match status" value="1"/>
</dbReference>
<comment type="similarity">
    <text evidence="1 3">Belongs to the 5'(3')-deoxyribonucleotidase family.</text>
</comment>
<evidence type="ECO:0000256" key="1">
    <source>
        <dbReference type="ARBA" id="ARBA00009589"/>
    </source>
</evidence>
<dbReference type="Gene3D" id="3.40.50.1000">
    <property type="entry name" value="HAD superfamily/HAD-like"/>
    <property type="match status" value="1"/>
</dbReference>
<dbReference type="RefSeq" id="WP_379188744.1">
    <property type="nucleotide sequence ID" value="NZ_JBHSOW010000047.1"/>
</dbReference>
<evidence type="ECO:0000313" key="4">
    <source>
        <dbReference type="EMBL" id="MFC5650191.1"/>
    </source>
</evidence>
<dbReference type="EMBL" id="JBHSOW010000047">
    <property type="protein sequence ID" value="MFC5650191.1"/>
    <property type="molecule type" value="Genomic_DNA"/>
</dbReference>
<evidence type="ECO:0000256" key="2">
    <source>
        <dbReference type="ARBA" id="ARBA00022801"/>
    </source>
</evidence>
<dbReference type="Proteomes" id="UP001596047">
    <property type="component" value="Unassembled WGS sequence"/>
</dbReference>
<dbReference type="PANTHER" id="PTHR35134">
    <property type="entry name" value="NUCLEOTIDASE YQFW-RELATED"/>
    <property type="match status" value="1"/>
</dbReference>
<keyword evidence="5" id="KW-1185">Reference proteome</keyword>
<dbReference type="Pfam" id="PF06941">
    <property type="entry name" value="NT5C"/>
    <property type="match status" value="1"/>
</dbReference>
<dbReference type="InterPro" id="IPR009206">
    <property type="entry name" value="Nucleotidase_putative"/>
</dbReference>
<evidence type="ECO:0000313" key="5">
    <source>
        <dbReference type="Proteomes" id="UP001596047"/>
    </source>
</evidence>
<dbReference type="EC" id="3.1.3.-" evidence="3"/>
<protein>
    <recommendedName>
        <fullName evidence="3">Nucleotidase</fullName>
        <ecNumber evidence="3">3.1.3.-</ecNumber>
    </recommendedName>
</protein>
<dbReference type="SUPFAM" id="SSF56784">
    <property type="entry name" value="HAD-like"/>
    <property type="match status" value="1"/>
</dbReference>
<proteinExistence type="inferred from homology"/>
<dbReference type="InterPro" id="IPR052419">
    <property type="entry name" value="5_3-deoxyribonucleotidase-like"/>
</dbReference>
<organism evidence="4 5">
    <name type="scientific">Paenibacillus solisilvae</name>
    <dbReference type="NCBI Taxonomy" id="2486751"/>
    <lineage>
        <taxon>Bacteria</taxon>
        <taxon>Bacillati</taxon>
        <taxon>Bacillota</taxon>
        <taxon>Bacilli</taxon>
        <taxon>Bacillales</taxon>
        <taxon>Paenibacillaceae</taxon>
        <taxon>Paenibacillus</taxon>
    </lineage>
</organism>
<dbReference type="InterPro" id="IPR036412">
    <property type="entry name" value="HAD-like_sf"/>
</dbReference>